<feature type="signal peptide" evidence="2">
    <location>
        <begin position="1"/>
        <end position="21"/>
    </location>
</feature>
<sequence length="524" mass="55996">MRRLPVSIATAIVGLMTVAFAATVSAAPKDISGIYVNEQITLILRGDSTGNYTGTIAVGGKSHPLAGVYTEASGLLGGFKVDNQSFDISIDVQDDGTLLLQSEKKRHILKRKEVAAPVEQPVPQPQPAPANQPGQITPNGQPAAGGPALPAFMKTGYRMYWSTGRSTTNGASLVPDPNGFIERNGKRYSLRGHNGRGQESMQTVTVQEATEKGILAEMRLFSIDANLQGKVISTGGISLVAGNPVALGDYWMNPAVLAQIPQGREVDGTTTVRVRYAALGKEFNAIALFRTNGDGSASLTYDLDSGLLLAGYRCDRAPDFAVQSPDGTHHFNGSVTIERFNLLGARSIDFAGANQDAPAWAVKGFTMEFRGGYRLEMQQQGPYALPPQQGFPVAMSFAFQGGTKKTAVAQFSMVKNIDRGGLNDGGQGMRCFGGAMYFGALWMSPGVIQKLQPNAVLDEDRITGYRTIFAGVRGGVAVIVEKGPNESTECYFDVQSGMLVGWKNGLQMIPGATQVTEMQLVRRQ</sequence>
<dbReference type="KEGG" id="hbs:IPV69_05175"/>
<feature type="compositionally biased region" description="Low complexity" evidence="1">
    <location>
        <begin position="131"/>
        <end position="147"/>
    </location>
</feature>
<feature type="region of interest" description="Disordered" evidence="1">
    <location>
        <begin position="114"/>
        <end position="147"/>
    </location>
</feature>
<organism evidence="3 4">
    <name type="scientific">Humisphaera borealis</name>
    <dbReference type="NCBI Taxonomy" id="2807512"/>
    <lineage>
        <taxon>Bacteria</taxon>
        <taxon>Pseudomonadati</taxon>
        <taxon>Planctomycetota</taxon>
        <taxon>Phycisphaerae</taxon>
        <taxon>Tepidisphaerales</taxon>
        <taxon>Tepidisphaeraceae</taxon>
        <taxon>Humisphaera</taxon>
    </lineage>
</organism>
<dbReference type="Proteomes" id="UP000593765">
    <property type="component" value="Chromosome"/>
</dbReference>
<feature type="compositionally biased region" description="Pro residues" evidence="1">
    <location>
        <begin position="120"/>
        <end position="130"/>
    </location>
</feature>
<dbReference type="AlphaFoldDB" id="A0A7M2WZD3"/>
<keyword evidence="4" id="KW-1185">Reference proteome</keyword>
<accession>A0A7M2WZD3</accession>
<dbReference type="EMBL" id="CP063458">
    <property type="protein sequence ID" value="QOV90753.1"/>
    <property type="molecule type" value="Genomic_DNA"/>
</dbReference>
<reference evidence="3 4" key="1">
    <citation type="submission" date="2020-10" db="EMBL/GenBank/DDBJ databases">
        <title>Wide distribution of Phycisphaera-like planctomycetes from WD2101 soil group in peatlands and genome analysis of the first cultivated representative.</title>
        <authorList>
            <person name="Dedysh S.N."/>
            <person name="Beletsky A.V."/>
            <person name="Ivanova A."/>
            <person name="Kulichevskaya I.S."/>
            <person name="Suzina N.E."/>
            <person name="Philippov D.A."/>
            <person name="Rakitin A.L."/>
            <person name="Mardanov A.V."/>
            <person name="Ravin N.V."/>
        </authorList>
    </citation>
    <scope>NUCLEOTIDE SEQUENCE [LARGE SCALE GENOMIC DNA]</scope>
    <source>
        <strain evidence="3 4">M1803</strain>
    </source>
</reference>
<name>A0A7M2WZD3_9BACT</name>
<evidence type="ECO:0000256" key="1">
    <source>
        <dbReference type="SAM" id="MobiDB-lite"/>
    </source>
</evidence>
<proteinExistence type="predicted"/>
<evidence type="ECO:0000313" key="3">
    <source>
        <dbReference type="EMBL" id="QOV90753.1"/>
    </source>
</evidence>
<evidence type="ECO:0000313" key="4">
    <source>
        <dbReference type="Proteomes" id="UP000593765"/>
    </source>
</evidence>
<dbReference type="RefSeq" id="WP_206293853.1">
    <property type="nucleotide sequence ID" value="NZ_CP063458.1"/>
</dbReference>
<gene>
    <name evidence="3" type="ORF">IPV69_05175</name>
</gene>
<evidence type="ECO:0000256" key="2">
    <source>
        <dbReference type="SAM" id="SignalP"/>
    </source>
</evidence>
<feature type="chain" id="PRO_5034265031" evidence="2">
    <location>
        <begin position="22"/>
        <end position="524"/>
    </location>
</feature>
<protein>
    <submittedName>
        <fullName evidence="3">Uncharacterized protein</fullName>
    </submittedName>
</protein>
<keyword evidence="2" id="KW-0732">Signal</keyword>